<organism evidence="2 3">
    <name type="scientific">Portunus trituberculatus</name>
    <name type="common">Swimming crab</name>
    <name type="synonym">Neptunus trituberculatus</name>
    <dbReference type="NCBI Taxonomy" id="210409"/>
    <lineage>
        <taxon>Eukaryota</taxon>
        <taxon>Metazoa</taxon>
        <taxon>Ecdysozoa</taxon>
        <taxon>Arthropoda</taxon>
        <taxon>Crustacea</taxon>
        <taxon>Multicrustacea</taxon>
        <taxon>Malacostraca</taxon>
        <taxon>Eumalacostraca</taxon>
        <taxon>Eucarida</taxon>
        <taxon>Decapoda</taxon>
        <taxon>Pleocyemata</taxon>
        <taxon>Brachyura</taxon>
        <taxon>Eubrachyura</taxon>
        <taxon>Portunoidea</taxon>
        <taxon>Portunidae</taxon>
        <taxon>Portuninae</taxon>
        <taxon>Portunus</taxon>
    </lineage>
</organism>
<name>A0A5B7D941_PORTR</name>
<accession>A0A5B7D941</accession>
<dbReference type="EMBL" id="VSRR010000624">
    <property type="protein sequence ID" value="MPC17824.1"/>
    <property type="molecule type" value="Genomic_DNA"/>
</dbReference>
<gene>
    <name evidence="2" type="ORF">E2C01_010691</name>
</gene>
<comment type="caution">
    <text evidence="2">The sequence shown here is derived from an EMBL/GenBank/DDBJ whole genome shotgun (WGS) entry which is preliminary data.</text>
</comment>
<reference evidence="2 3" key="1">
    <citation type="submission" date="2019-05" db="EMBL/GenBank/DDBJ databases">
        <title>Another draft genome of Portunus trituberculatus and its Hox gene families provides insights of decapod evolution.</title>
        <authorList>
            <person name="Jeong J.-H."/>
            <person name="Song I."/>
            <person name="Kim S."/>
            <person name="Choi T."/>
            <person name="Kim D."/>
            <person name="Ryu S."/>
            <person name="Kim W."/>
        </authorList>
    </citation>
    <scope>NUCLEOTIDE SEQUENCE [LARGE SCALE GENOMIC DNA]</scope>
    <source>
        <tissue evidence="2">Muscle</tissue>
    </source>
</reference>
<dbReference type="AlphaFoldDB" id="A0A5B7D941"/>
<evidence type="ECO:0000313" key="3">
    <source>
        <dbReference type="Proteomes" id="UP000324222"/>
    </source>
</evidence>
<evidence type="ECO:0000256" key="1">
    <source>
        <dbReference type="SAM" id="MobiDB-lite"/>
    </source>
</evidence>
<feature type="region of interest" description="Disordered" evidence="1">
    <location>
        <begin position="84"/>
        <end position="106"/>
    </location>
</feature>
<proteinExistence type="predicted"/>
<feature type="compositionally biased region" description="Basic and acidic residues" evidence="1">
    <location>
        <begin position="84"/>
        <end position="94"/>
    </location>
</feature>
<dbReference type="Proteomes" id="UP000324222">
    <property type="component" value="Unassembled WGS sequence"/>
</dbReference>
<evidence type="ECO:0000313" key="2">
    <source>
        <dbReference type="EMBL" id="MPC17824.1"/>
    </source>
</evidence>
<keyword evidence="3" id="KW-1185">Reference proteome</keyword>
<protein>
    <submittedName>
        <fullName evidence="2">Uncharacterized protein</fullName>
    </submittedName>
</protein>
<sequence>MYFKKSGSSKFSTAPLPTTRGCSGWYVHILGGGTRTSLQLATLTAAPAVPLLILSTSPQTALCSPRAGAAHEVVCLHFRKERGKGQLDDQEHHQLNSGPYQKRLRA</sequence>